<evidence type="ECO:0000256" key="7">
    <source>
        <dbReference type="ARBA" id="ARBA00023136"/>
    </source>
</evidence>
<dbReference type="EMBL" id="CAJNOJ010000175">
    <property type="protein sequence ID" value="CAF1244272.1"/>
    <property type="molecule type" value="Genomic_DNA"/>
</dbReference>
<name>A0A815YBA1_ADIRI</name>
<evidence type="ECO:0000256" key="4">
    <source>
        <dbReference type="ARBA" id="ARBA00022692"/>
    </source>
</evidence>
<dbReference type="InterPro" id="IPR019379">
    <property type="entry name" value="Gamma_Secretase_Asp_P_PEN2"/>
</dbReference>
<comment type="subcellular location">
    <subcellularLocation>
        <location evidence="1">Membrane</location>
        <topology evidence="1">Multi-pass membrane protein</topology>
    </subcellularLocation>
</comment>
<keyword evidence="11" id="KW-1185">Reference proteome</keyword>
<evidence type="ECO:0000256" key="5">
    <source>
        <dbReference type="ARBA" id="ARBA00022976"/>
    </source>
</evidence>
<comment type="caution">
    <text evidence="10">The sequence shown here is derived from an EMBL/GenBank/DDBJ whole genome shotgun (WGS) entry which is preliminary data.</text>
</comment>
<accession>A0A815YBA1</accession>
<proteinExistence type="inferred from homology"/>
<dbReference type="PANTHER" id="PTHR16318:SF0">
    <property type="entry name" value="GAMMA-SECRETASE SUBUNIT PEN-2"/>
    <property type="match status" value="1"/>
</dbReference>
<dbReference type="PANTHER" id="PTHR16318">
    <property type="entry name" value="GAMMA-SECRETASE SUBUNIT PEN-2"/>
    <property type="match status" value="1"/>
</dbReference>
<dbReference type="Proteomes" id="UP000663852">
    <property type="component" value="Unassembled WGS sequence"/>
</dbReference>
<evidence type="ECO:0000256" key="2">
    <source>
        <dbReference type="ARBA" id="ARBA00009607"/>
    </source>
</evidence>
<feature type="transmembrane region" description="Helical" evidence="8">
    <location>
        <begin position="65"/>
        <end position="85"/>
    </location>
</feature>
<dbReference type="EMBL" id="CAJNOR010005582">
    <property type="protein sequence ID" value="CAF1568669.1"/>
    <property type="molecule type" value="Genomic_DNA"/>
</dbReference>
<evidence type="ECO:0000256" key="3">
    <source>
        <dbReference type="ARBA" id="ARBA00018306"/>
    </source>
</evidence>
<dbReference type="AlphaFoldDB" id="A0A815YBA1"/>
<keyword evidence="5" id="KW-0914">Notch signaling pathway</keyword>
<evidence type="ECO:0000313" key="9">
    <source>
        <dbReference type="EMBL" id="CAF1244272.1"/>
    </source>
</evidence>
<sequence length="148" mass="17397">MSIPETRWRCEQFHQSRTNANNGCQIINAQIHSDYEESTVESNKGNMVSLEKKSPEERLNICRKYYFGGFAFLPLLWLINAIWFYKQAFKVEPYPQQAQIRTYVIRSAIGTLAWLLIIIIWNVLFQVFRTKMGPAGDYLTFVVPRGYY</sequence>
<dbReference type="Proteomes" id="UP000663828">
    <property type="component" value="Unassembled WGS sequence"/>
</dbReference>
<keyword evidence="6 8" id="KW-1133">Transmembrane helix</keyword>
<keyword evidence="7 8" id="KW-0472">Membrane</keyword>
<evidence type="ECO:0000256" key="8">
    <source>
        <dbReference type="SAM" id="Phobius"/>
    </source>
</evidence>
<keyword evidence="4 8" id="KW-0812">Transmembrane</keyword>
<evidence type="ECO:0000313" key="10">
    <source>
        <dbReference type="EMBL" id="CAF1568669.1"/>
    </source>
</evidence>
<feature type="transmembrane region" description="Helical" evidence="8">
    <location>
        <begin position="105"/>
        <end position="125"/>
    </location>
</feature>
<dbReference type="GO" id="GO:0070765">
    <property type="term" value="C:gamma-secretase complex"/>
    <property type="evidence" value="ECO:0007669"/>
    <property type="project" value="TreeGrafter"/>
</dbReference>
<gene>
    <name evidence="9" type="ORF">EDS130_LOCUS27621</name>
    <name evidence="10" type="ORF">XAT740_LOCUS44259</name>
</gene>
<dbReference type="Pfam" id="PF10251">
    <property type="entry name" value="PEN-2"/>
    <property type="match status" value="1"/>
</dbReference>
<reference evidence="10" key="1">
    <citation type="submission" date="2021-02" db="EMBL/GenBank/DDBJ databases">
        <authorList>
            <person name="Nowell W R."/>
        </authorList>
    </citation>
    <scope>NUCLEOTIDE SEQUENCE</scope>
</reference>
<evidence type="ECO:0000256" key="1">
    <source>
        <dbReference type="ARBA" id="ARBA00004141"/>
    </source>
</evidence>
<protein>
    <recommendedName>
        <fullName evidence="3">Gamma-secretase subunit PEN-2</fullName>
    </recommendedName>
</protein>
<dbReference type="OrthoDB" id="524898at2759"/>
<dbReference type="GO" id="GO:0007219">
    <property type="term" value="P:Notch signaling pathway"/>
    <property type="evidence" value="ECO:0007669"/>
    <property type="project" value="UniProtKB-KW"/>
</dbReference>
<organism evidence="10 11">
    <name type="scientific">Adineta ricciae</name>
    <name type="common">Rotifer</name>
    <dbReference type="NCBI Taxonomy" id="249248"/>
    <lineage>
        <taxon>Eukaryota</taxon>
        <taxon>Metazoa</taxon>
        <taxon>Spiralia</taxon>
        <taxon>Gnathifera</taxon>
        <taxon>Rotifera</taxon>
        <taxon>Eurotatoria</taxon>
        <taxon>Bdelloidea</taxon>
        <taxon>Adinetida</taxon>
        <taxon>Adinetidae</taxon>
        <taxon>Adineta</taxon>
    </lineage>
</organism>
<comment type="similarity">
    <text evidence="2">Belongs to the PEN-2 family.</text>
</comment>
<evidence type="ECO:0000256" key="6">
    <source>
        <dbReference type="ARBA" id="ARBA00022989"/>
    </source>
</evidence>
<evidence type="ECO:0000313" key="11">
    <source>
        <dbReference type="Proteomes" id="UP000663828"/>
    </source>
</evidence>